<dbReference type="InterPro" id="IPR001482">
    <property type="entry name" value="T2SS/T4SS_dom"/>
</dbReference>
<proteinExistence type="inferred from homology"/>
<dbReference type="NCBIfam" id="NF010472">
    <property type="entry name" value="PRK13897.1"/>
    <property type="match status" value="1"/>
</dbReference>
<evidence type="ECO:0000256" key="6">
    <source>
        <dbReference type="ARBA" id="ARBA00022692"/>
    </source>
</evidence>
<dbReference type="Gene3D" id="3.40.50.300">
    <property type="entry name" value="P-loop containing nucleotide triphosphate hydrolases"/>
    <property type="match status" value="2"/>
</dbReference>
<keyword evidence="14" id="KW-1185">Reference proteome</keyword>
<organism evidence="13 14">
    <name type="scientific">Trichonephila clavata</name>
    <name type="common">Joro spider</name>
    <name type="synonym">Nephila clavata</name>
    <dbReference type="NCBI Taxonomy" id="2740835"/>
    <lineage>
        <taxon>Eukaryota</taxon>
        <taxon>Metazoa</taxon>
        <taxon>Ecdysozoa</taxon>
        <taxon>Arthropoda</taxon>
        <taxon>Chelicerata</taxon>
        <taxon>Arachnida</taxon>
        <taxon>Araneae</taxon>
        <taxon>Araneomorphae</taxon>
        <taxon>Entelegynae</taxon>
        <taxon>Araneoidea</taxon>
        <taxon>Nephilidae</taxon>
        <taxon>Trichonephila</taxon>
    </lineage>
</organism>
<evidence type="ECO:0000313" key="14">
    <source>
        <dbReference type="Proteomes" id="UP000887116"/>
    </source>
</evidence>
<reference evidence="13" key="1">
    <citation type="submission" date="2020-07" db="EMBL/GenBank/DDBJ databases">
        <title>Multicomponent nature underlies the extraordinary mechanical properties of spider dragline silk.</title>
        <authorList>
            <person name="Kono N."/>
            <person name="Nakamura H."/>
            <person name="Mori M."/>
            <person name="Yoshida Y."/>
            <person name="Ohtoshi R."/>
            <person name="Malay A.D."/>
            <person name="Moran D.A.P."/>
            <person name="Tomita M."/>
            <person name="Numata K."/>
            <person name="Arakawa K."/>
        </authorList>
    </citation>
    <scope>NUCLEOTIDE SEQUENCE</scope>
</reference>
<keyword evidence="6" id="KW-0812">Transmembrane</keyword>
<comment type="similarity">
    <text evidence="3">Belongs to the TrbG/VirB9 family.</text>
</comment>
<evidence type="ECO:0000256" key="8">
    <source>
        <dbReference type="ARBA" id="ARBA00022989"/>
    </source>
</evidence>
<dbReference type="InterPro" id="IPR003688">
    <property type="entry name" value="TraG/VirD4"/>
</dbReference>
<dbReference type="Pfam" id="PF02534">
    <property type="entry name" value="T4SS-DNA_transf"/>
    <property type="match status" value="1"/>
</dbReference>
<dbReference type="InterPro" id="IPR005498">
    <property type="entry name" value="T4SS_VirB10/TraB/TrbI"/>
</dbReference>
<dbReference type="PANTHER" id="PTHR37937:SF1">
    <property type="entry name" value="CONJUGATIVE TRANSFER: DNA TRANSPORT"/>
    <property type="match status" value="1"/>
</dbReference>
<dbReference type="CDD" id="cd06911">
    <property type="entry name" value="VirB9_CagX_TrbG"/>
    <property type="match status" value="1"/>
</dbReference>
<accession>A0A8X6FC55</accession>
<dbReference type="Gene3D" id="3.30.450.90">
    <property type="match status" value="1"/>
</dbReference>
<dbReference type="CDD" id="cd16429">
    <property type="entry name" value="VirB10"/>
    <property type="match status" value="1"/>
</dbReference>
<evidence type="ECO:0000256" key="5">
    <source>
        <dbReference type="ARBA" id="ARBA00022475"/>
    </source>
</evidence>
<keyword evidence="7 11" id="KW-0732">Signal</keyword>
<dbReference type="Gene3D" id="2.40.128.260">
    <property type="entry name" value="Type IV secretion system, VirB10/TraB/TrbI"/>
    <property type="match status" value="1"/>
</dbReference>
<feature type="region of interest" description="Disordered" evidence="10">
    <location>
        <begin position="1575"/>
        <end position="1666"/>
    </location>
</feature>
<evidence type="ECO:0000256" key="7">
    <source>
        <dbReference type="ARBA" id="ARBA00022729"/>
    </source>
</evidence>
<dbReference type="InterPro" id="IPR014148">
    <property type="entry name" value="VirB9"/>
</dbReference>
<comment type="subcellular location">
    <subcellularLocation>
        <location evidence="2">Cell membrane</location>
        <topology evidence="2">Multi-pass membrane protein</topology>
    </subcellularLocation>
    <subcellularLocation>
        <location evidence="1">Membrane</location>
        <topology evidence="1">Single-pass membrane protein</topology>
    </subcellularLocation>
</comment>
<feature type="chain" id="PRO_5036477104" evidence="11">
    <location>
        <begin position="22"/>
        <end position="1666"/>
    </location>
</feature>
<evidence type="ECO:0000256" key="9">
    <source>
        <dbReference type="ARBA" id="ARBA00023136"/>
    </source>
</evidence>
<dbReference type="InterPro" id="IPR042217">
    <property type="entry name" value="T4SS_VirB10/TrbI"/>
</dbReference>
<dbReference type="GO" id="GO:0044097">
    <property type="term" value="P:secretion by the type IV secretion system"/>
    <property type="evidence" value="ECO:0007669"/>
    <property type="project" value="InterPro"/>
</dbReference>
<evidence type="ECO:0000256" key="11">
    <source>
        <dbReference type="SAM" id="SignalP"/>
    </source>
</evidence>
<dbReference type="SUPFAM" id="SSF52540">
    <property type="entry name" value="P-loop containing nucleoside triphosphate hydrolases"/>
    <property type="match status" value="2"/>
</dbReference>
<evidence type="ECO:0000313" key="13">
    <source>
        <dbReference type="EMBL" id="GFQ75552.1"/>
    </source>
</evidence>
<dbReference type="CDD" id="cd01127">
    <property type="entry name" value="TrwB_TraG_TraD_VirD4"/>
    <property type="match status" value="2"/>
</dbReference>
<dbReference type="Pfam" id="PF00437">
    <property type="entry name" value="T2SSE"/>
    <property type="match status" value="1"/>
</dbReference>
<dbReference type="InterPro" id="IPR033645">
    <property type="entry name" value="VirB9/CagX/TrbG_C"/>
</dbReference>
<dbReference type="NCBIfam" id="TIGR02788">
    <property type="entry name" value="VirB11"/>
    <property type="match status" value="1"/>
</dbReference>
<evidence type="ECO:0000256" key="4">
    <source>
        <dbReference type="ARBA" id="ARBA00008806"/>
    </source>
</evidence>
<dbReference type="SMART" id="SM00382">
    <property type="entry name" value="AAA"/>
    <property type="match status" value="1"/>
</dbReference>
<feature type="compositionally biased region" description="Acidic residues" evidence="10">
    <location>
        <begin position="1605"/>
        <end position="1658"/>
    </location>
</feature>
<evidence type="ECO:0000259" key="12">
    <source>
        <dbReference type="SMART" id="SM00382"/>
    </source>
</evidence>
<dbReference type="InterPro" id="IPR014155">
    <property type="entry name" value="VirB11"/>
</dbReference>
<dbReference type="NCBIfam" id="TIGR02781">
    <property type="entry name" value="VirB9"/>
    <property type="match status" value="1"/>
</dbReference>
<dbReference type="InterPro" id="IPR038161">
    <property type="entry name" value="VirB9/CagX/TrbG_C_sf"/>
</dbReference>
<evidence type="ECO:0000256" key="1">
    <source>
        <dbReference type="ARBA" id="ARBA00004167"/>
    </source>
</evidence>
<dbReference type="CDD" id="cd01130">
    <property type="entry name" value="VirB11-like_ATPase"/>
    <property type="match status" value="1"/>
</dbReference>
<dbReference type="PANTHER" id="PTHR37937">
    <property type="entry name" value="CONJUGATIVE TRANSFER: DNA TRANSPORT"/>
    <property type="match status" value="1"/>
</dbReference>
<dbReference type="InterPro" id="IPR051539">
    <property type="entry name" value="T4SS-coupling_protein"/>
</dbReference>
<evidence type="ECO:0000256" key="3">
    <source>
        <dbReference type="ARBA" id="ARBA00006135"/>
    </source>
</evidence>
<evidence type="ECO:0000256" key="10">
    <source>
        <dbReference type="SAM" id="MobiDB-lite"/>
    </source>
</evidence>
<dbReference type="Pfam" id="PF03524">
    <property type="entry name" value="CagX"/>
    <property type="match status" value="1"/>
</dbReference>
<gene>
    <name evidence="13" type="primary">virD4</name>
    <name evidence="13" type="ORF">TNCT_293641</name>
</gene>
<dbReference type="Pfam" id="PF03743">
    <property type="entry name" value="TrbI"/>
    <property type="match status" value="1"/>
</dbReference>
<protein>
    <submittedName>
        <fullName evidence="13">Protein VirD4</fullName>
    </submittedName>
</protein>
<dbReference type="EMBL" id="BMAO01021572">
    <property type="protein sequence ID" value="GFQ75552.1"/>
    <property type="molecule type" value="Genomic_DNA"/>
</dbReference>
<dbReference type="InterPro" id="IPR003593">
    <property type="entry name" value="AAA+_ATPase"/>
</dbReference>
<feature type="domain" description="AAA+ ATPase" evidence="12">
    <location>
        <begin position="875"/>
        <end position="1025"/>
    </location>
</feature>
<comment type="similarity">
    <text evidence="4">Belongs to the VirD4/TraG family.</text>
</comment>
<dbReference type="GO" id="GO:0005886">
    <property type="term" value="C:plasma membrane"/>
    <property type="evidence" value="ECO:0007669"/>
    <property type="project" value="UniProtKB-SubCell"/>
</dbReference>
<dbReference type="Proteomes" id="UP000887116">
    <property type="component" value="Unassembled WGS sequence"/>
</dbReference>
<comment type="caution">
    <text evidence="13">The sequence shown here is derived from an EMBL/GenBank/DDBJ whole genome shotgun (WGS) entry which is preliminary data.</text>
</comment>
<dbReference type="Gene3D" id="2.60.40.2500">
    <property type="match status" value="1"/>
</dbReference>
<dbReference type="InterPro" id="IPR027417">
    <property type="entry name" value="P-loop_NTPase"/>
</dbReference>
<dbReference type="NCBIfam" id="NF010475">
    <property type="entry name" value="PRK13900.1"/>
    <property type="match status" value="1"/>
</dbReference>
<sequence>MMNMYRILLVLALLVSGNLNASINYNEPISVDSRIKTFVYSPNEVFTVVFSQGYYSYIEFAEGEKVKNIAVGDASSWKINPYDNKLLIMPFEVSSRTNMIITTTKKRNYIFDLISRPNYDKYPDTDAKKVDHDYSAEKDISYVVRFYYPQEEGEFDVDLDEVSLPTQMQYTTDKPEKIIQENDTKYNYTYIDEGGNADIVPIELFDDGYLTYLKFRNNNKIPQIFVEEEDKPCKRLLFDDYVIIKGVHKKLFMRYEDEDESEIENKVVTVGSNQGHRALMVIILVLLVGGVYYLYFSPSHKEGSEVIKKEETKQNVQELKGKLEQVPDNVMVPERIITDPLPPLPPLPTPPIIPEIKQIRKEEDKPKETPVSNIPILPKQNFPSSNVMGNLPTSFPRIGGGGYPRDRRSAQMLTISSDSGENKAADAVLSNTSVQPSVATKVGKLGFMITQGKIIDAVLETAINSDLQGMLRAMVSRDVYAETGDTVLIPKGSRLIGSYSFDSNVARARVNINWSRVILPHGIDIAISSLSTDELGRAGIAGIVDNKIVSALFSSVALAGVSIGSAVIGQKASNLIDTLTAMDAVRSITATEIDISSLKGAIVERLEDAIKTEVGKVGDEKWKLGLRAIEKIRNAKSDQDLLRIIKEEIVSVIKSSGASGVDAITSDNIVITLDDVRQLLRQTQKRSKSVYDEAIGKSINDFSKDMRDIVGRYTDKKPTIYVDQGTALKPLQGIFQEEGVNEISINKPKEVWIENRGEIRCEKLEVFDLNHLKSLGRLIAQATEQKLSEEAPLLSATLPNGYRIQIVFPPACEPDKVVMSIRKPSSMQLALDDYEKMGAFSETITEATDNPVDRHLDLLLRQKKIKEFLECAVISKKNIIISGGTSTGKTTFTNATLRAIPTEERIITVEDAREIVLNDHPNRVHLIASKGGQGRAKVTTQDLIEACLRLRPDRIIVGELRGAEAFSFLRAINTGHPGSISTLHADSPTMALEQIKLMVMQANLGIPPDQIIPYIRNVIDIVIQLKRTGGVDGPDAVDFKAINPSLTPFPQALWPTIFDHIQYCWHHPELYSLELKFKLILSSTMPIVVLMIILWNLRERVIEWRPFKKKESLHGDSQWASEKDIRKAGLRSKKGLLLGKDKRGYFIADGFQHALLFAPTGSGKGVGFVIPNLLFWTDSVIVHDIKLENYEITSGWRERQGQKVYVWNPAQPDGISHCYNPLQWISKKPGQMVDDVQKIANLIMPEQDFWQNEARSLFVGVVLYLLAAPEKVKSFGEVVRTMRSDDVVYNLAVALDTMGKIIHPVAYMNIAAFLQKADKERSGVVSTMNSSLELWANPLIDTATASSDFNILDFKKKKTTVYVGLTPDNLTRLRPLMQVFYQQATEFLCRKLPSDDEPYGVLFLMDEFPTLGKMEQFQTGIAYFRGYRVRLFLIVQDTEQLKGIYEEAGMNSFLSNSTYRITFAANNIETANLISQLIGNKTVQQESLNKPKFLDLNPASRSLHISETQRALLLPQEVIMLPRDDQIILIESTYPIKSKKILYYSDTTFTRRLLKQTRVPTQEPYDPNKVLSAAASKDKVNNEGNNALEGPNSVDYPAETKTEDAVYDESDEFADEDIDDEDIDDKFEDDDDGFDDERSDDGFDDEEEEDEFEDEDIDDKLKNDEK</sequence>
<keyword evidence="5" id="KW-1003">Cell membrane</keyword>
<feature type="signal peptide" evidence="11">
    <location>
        <begin position="1"/>
        <end position="21"/>
    </location>
</feature>
<dbReference type="InterPro" id="IPR010258">
    <property type="entry name" value="Conjugal_tfr_TrbG/VirB9/CagX"/>
</dbReference>
<dbReference type="OrthoDB" id="207081at2759"/>
<keyword evidence="8" id="KW-1133">Transmembrane helix</keyword>
<evidence type="ECO:0000256" key="2">
    <source>
        <dbReference type="ARBA" id="ARBA00004651"/>
    </source>
</evidence>
<keyword evidence="9" id="KW-0472">Membrane</keyword>
<feature type="region of interest" description="Disordered" evidence="10">
    <location>
        <begin position="363"/>
        <end position="387"/>
    </location>
</feature>
<name>A0A8X6FC55_TRICU</name>